<keyword evidence="5" id="KW-1185">Reference proteome</keyword>
<gene>
    <name evidence="4" type="ORF">E1298_17240</name>
</gene>
<dbReference type="InterPro" id="IPR050463">
    <property type="entry name" value="Gfo/Idh/MocA_oxidrdct_glycsds"/>
</dbReference>
<protein>
    <submittedName>
        <fullName evidence="4">Gfo/Idh/MocA family oxidoreductase</fullName>
    </submittedName>
</protein>
<dbReference type="RefSeq" id="WP_131894386.1">
    <property type="nucleotide sequence ID" value="NZ_SMKU01000079.1"/>
</dbReference>
<dbReference type="SUPFAM" id="SSF51735">
    <property type="entry name" value="NAD(P)-binding Rossmann-fold domains"/>
    <property type="match status" value="1"/>
</dbReference>
<dbReference type="InterPro" id="IPR036291">
    <property type="entry name" value="NAD(P)-bd_dom_sf"/>
</dbReference>
<dbReference type="GO" id="GO:0016491">
    <property type="term" value="F:oxidoreductase activity"/>
    <property type="evidence" value="ECO:0007669"/>
    <property type="project" value="UniProtKB-KW"/>
</dbReference>
<evidence type="ECO:0000256" key="1">
    <source>
        <dbReference type="ARBA" id="ARBA00023002"/>
    </source>
</evidence>
<proteinExistence type="predicted"/>
<reference evidence="4 5" key="1">
    <citation type="submission" date="2019-03" db="EMBL/GenBank/DDBJ databases">
        <title>Draft genome sequences of novel Actinobacteria.</title>
        <authorList>
            <person name="Sahin N."/>
            <person name="Ay H."/>
            <person name="Saygin H."/>
        </authorList>
    </citation>
    <scope>NUCLEOTIDE SEQUENCE [LARGE SCALE GENOMIC DNA]</scope>
    <source>
        <strain evidence="4 5">H3C3</strain>
    </source>
</reference>
<dbReference type="EMBL" id="SMKU01000079">
    <property type="protein sequence ID" value="TDD86561.1"/>
    <property type="molecule type" value="Genomic_DNA"/>
</dbReference>
<dbReference type="Proteomes" id="UP000294513">
    <property type="component" value="Unassembled WGS sequence"/>
</dbReference>
<dbReference type="AlphaFoldDB" id="A0A4R5BIZ2"/>
<dbReference type="Gene3D" id="3.30.360.10">
    <property type="entry name" value="Dihydrodipicolinate Reductase, domain 2"/>
    <property type="match status" value="1"/>
</dbReference>
<evidence type="ECO:0000259" key="2">
    <source>
        <dbReference type="Pfam" id="PF01408"/>
    </source>
</evidence>
<dbReference type="Gene3D" id="3.40.50.720">
    <property type="entry name" value="NAD(P)-binding Rossmann-like Domain"/>
    <property type="match status" value="1"/>
</dbReference>
<name>A0A4R5BIZ2_9ACTN</name>
<dbReference type="GO" id="GO:0000166">
    <property type="term" value="F:nucleotide binding"/>
    <property type="evidence" value="ECO:0007669"/>
    <property type="project" value="InterPro"/>
</dbReference>
<sequence length="302" mass="31059">MGEQVAVGLVGAGPWAGMVHAPALAAGPETRLAGVWARRPEASAELAGRHGAPSFARLEELFDACEAVAFCVPPDVQADLAARAARAGKAVLLEKPLALDLDGARRLAGAIGEAGVASQMVFTLRYARAARDFLERARGLEAFGGYGSFVSSALSGGPFATPWRLEHGALLDLGPHVVDLLDAALGRVVGVRAHGDPLGWVGLTLDHDGGAVSQASLSMAGGGELPPTRIEVYGRRGYALLDRSELGDDAFATMIAEFAATARSGGGHPLDAAHGLRVQEVLATAGAQLAGARTARIDNYSD</sequence>
<dbReference type="OrthoDB" id="3815872at2"/>
<dbReference type="Pfam" id="PF01408">
    <property type="entry name" value="GFO_IDH_MocA"/>
    <property type="match status" value="1"/>
</dbReference>
<dbReference type="PANTHER" id="PTHR43818">
    <property type="entry name" value="BCDNA.GH03377"/>
    <property type="match status" value="1"/>
</dbReference>
<dbReference type="InterPro" id="IPR000683">
    <property type="entry name" value="Gfo/Idh/MocA-like_OxRdtase_N"/>
</dbReference>
<keyword evidence="1" id="KW-0560">Oxidoreductase</keyword>
<dbReference type="SUPFAM" id="SSF55347">
    <property type="entry name" value="Glyceraldehyde-3-phosphate dehydrogenase-like, C-terminal domain"/>
    <property type="match status" value="1"/>
</dbReference>
<comment type="caution">
    <text evidence="4">The sequence shown here is derived from an EMBL/GenBank/DDBJ whole genome shotgun (WGS) entry which is preliminary data.</text>
</comment>
<feature type="domain" description="Gfo/Idh/MocA-like oxidoreductase N-terminal" evidence="2">
    <location>
        <begin position="6"/>
        <end position="117"/>
    </location>
</feature>
<evidence type="ECO:0000313" key="4">
    <source>
        <dbReference type="EMBL" id="TDD86561.1"/>
    </source>
</evidence>
<dbReference type="InterPro" id="IPR055170">
    <property type="entry name" value="GFO_IDH_MocA-like_dom"/>
</dbReference>
<dbReference type="Pfam" id="PF22725">
    <property type="entry name" value="GFO_IDH_MocA_C3"/>
    <property type="match status" value="1"/>
</dbReference>
<evidence type="ECO:0000259" key="3">
    <source>
        <dbReference type="Pfam" id="PF22725"/>
    </source>
</evidence>
<organism evidence="4 5">
    <name type="scientific">Actinomadura rubrisoli</name>
    <dbReference type="NCBI Taxonomy" id="2530368"/>
    <lineage>
        <taxon>Bacteria</taxon>
        <taxon>Bacillati</taxon>
        <taxon>Actinomycetota</taxon>
        <taxon>Actinomycetes</taxon>
        <taxon>Streptosporangiales</taxon>
        <taxon>Thermomonosporaceae</taxon>
        <taxon>Actinomadura</taxon>
    </lineage>
</organism>
<accession>A0A4R5BIZ2</accession>
<evidence type="ECO:0000313" key="5">
    <source>
        <dbReference type="Proteomes" id="UP000294513"/>
    </source>
</evidence>
<feature type="domain" description="GFO/IDH/MocA-like oxidoreductase" evidence="3">
    <location>
        <begin position="159"/>
        <end position="238"/>
    </location>
</feature>
<dbReference type="PANTHER" id="PTHR43818:SF11">
    <property type="entry name" value="BCDNA.GH03377"/>
    <property type="match status" value="1"/>
</dbReference>